<dbReference type="PROSITE" id="PS51257">
    <property type="entry name" value="PROKAR_LIPOPROTEIN"/>
    <property type="match status" value="1"/>
</dbReference>
<accession>A0ABS8ANX1</accession>
<evidence type="ECO:0000313" key="3">
    <source>
        <dbReference type="Proteomes" id="UP001165296"/>
    </source>
</evidence>
<gene>
    <name evidence="2" type="ORF">LGH74_07975</name>
</gene>
<comment type="caution">
    <text evidence="2">The sequence shown here is derived from an EMBL/GenBank/DDBJ whole genome shotgun (WGS) entry which is preliminary data.</text>
</comment>
<name>A0ABS8ANX1_9BACT</name>
<keyword evidence="3" id="KW-1185">Reference proteome</keyword>
<keyword evidence="1" id="KW-0732">Signal</keyword>
<sequence>MKTLTTSLLWAALAAASLTACQKEQQNLPEPVAQDGNARGLNPLTQMGNARIQGQLDSTIAFGNSNPALNLKLVSYSFRARLDKAADVAAAKARILDAGSVIPVYNRAEDALKANRTPSFELLTLQESTAASKQNTTAIGTVADARTGISSYLDKMVQPGQGQAELVWERNGKRFTSLCLYNEKGLIYDNILANVFTIDNQLKSAAAGEQAKVTASAFTATVLSFDIKWVWGGQRGHITVKHSILYESGRITTNSGTATAWMSVGSADARQRRYVLRNTYAQLTWAYGWATPTGSFSFSYDGSPVKISASVSGVGSKGQGEGIHTIYL</sequence>
<feature type="signal peptide" evidence="1">
    <location>
        <begin position="1"/>
        <end position="22"/>
    </location>
</feature>
<reference evidence="2" key="1">
    <citation type="submission" date="2021-10" db="EMBL/GenBank/DDBJ databases">
        <authorList>
            <person name="Dean J.D."/>
            <person name="Kim M.K."/>
            <person name="Newey C.N."/>
            <person name="Stoker T.S."/>
            <person name="Thompson D.W."/>
            <person name="Grose J.H."/>
        </authorList>
    </citation>
    <scope>NUCLEOTIDE SEQUENCE</scope>
    <source>
        <strain evidence="2">BT178</strain>
    </source>
</reference>
<evidence type="ECO:0000313" key="2">
    <source>
        <dbReference type="EMBL" id="MCB2407910.1"/>
    </source>
</evidence>
<dbReference type="RefSeq" id="WP_226174320.1">
    <property type="nucleotide sequence ID" value="NZ_JAJADR010000002.1"/>
</dbReference>
<dbReference type="EMBL" id="JAJADR010000002">
    <property type="protein sequence ID" value="MCB2407910.1"/>
    <property type="molecule type" value="Genomic_DNA"/>
</dbReference>
<evidence type="ECO:0000256" key="1">
    <source>
        <dbReference type="SAM" id="SignalP"/>
    </source>
</evidence>
<evidence type="ECO:0008006" key="4">
    <source>
        <dbReference type="Google" id="ProtNLM"/>
    </source>
</evidence>
<proteinExistence type="predicted"/>
<protein>
    <recommendedName>
        <fullName evidence="4">Lipoprotein</fullName>
    </recommendedName>
</protein>
<organism evidence="2 3">
    <name type="scientific">Hymenobacter lucidus</name>
    <dbReference type="NCBI Taxonomy" id="2880930"/>
    <lineage>
        <taxon>Bacteria</taxon>
        <taxon>Pseudomonadati</taxon>
        <taxon>Bacteroidota</taxon>
        <taxon>Cytophagia</taxon>
        <taxon>Cytophagales</taxon>
        <taxon>Hymenobacteraceae</taxon>
        <taxon>Hymenobacter</taxon>
    </lineage>
</organism>
<feature type="chain" id="PRO_5045719053" description="Lipoprotein" evidence="1">
    <location>
        <begin position="23"/>
        <end position="328"/>
    </location>
</feature>
<dbReference type="Proteomes" id="UP001165296">
    <property type="component" value="Unassembled WGS sequence"/>
</dbReference>